<evidence type="ECO:0000313" key="11">
    <source>
        <dbReference type="EMBL" id="QBR03166.1"/>
    </source>
</evidence>
<dbReference type="GO" id="GO:0000156">
    <property type="term" value="F:phosphorelay response regulator activity"/>
    <property type="evidence" value="ECO:0007669"/>
    <property type="project" value="InterPro"/>
</dbReference>
<comment type="similarity">
    <text evidence="6">Belongs to the CheB family.</text>
</comment>
<dbReference type="GO" id="GO:0050568">
    <property type="term" value="F:protein-glutamine glutaminase activity"/>
    <property type="evidence" value="ECO:0007669"/>
    <property type="project" value="UniProtKB-UniRule"/>
</dbReference>
<dbReference type="Pfam" id="PF00072">
    <property type="entry name" value="Response_reg"/>
    <property type="match status" value="1"/>
</dbReference>
<evidence type="ECO:0000256" key="5">
    <source>
        <dbReference type="ARBA" id="ARBA00048267"/>
    </source>
</evidence>
<dbReference type="GO" id="GO:0005737">
    <property type="term" value="C:cytoplasm"/>
    <property type="evidence" value="ECO:0007669"/>
    <property type="project" value="UniProtKB-SubCell"/>
</dbReference>
<evidence type="ECO:0000256" key="6">
    <source>
        <dbReference type="HAMAP-Rule" id="MF_00099"/>
    </source>
</evidence>
<dbReference type="GO" id="GO:0008984">
    <property type="term" value="F:protein-glutamate methylesterase activity"/>
    <property type="evidence" value="ECO:0007669"/>
    <property type="project" value="UniProtKB-UniRule"/>
</dbReference>
<evidence type="ECO:0000256" key="7">
    <source>
        <dbReference type="PROSITE-ProRule" id="PRU00050"/>
    </source>
</evidence>
<proteinExistence type="inferred from homology"/>
<dbReference type="OrthoDB" id="9793421at2"/>
<dbReference type="Proteomes" id="UP000295727">
    <property type="component" value="Chromosome 4"/>
</dbReference>
<feature type="modified residue" description="4-aspartylphosphate" evidence="6 8">
    <location>
        <position position="53"/>
    </location>
</feature>
<comment type="catalytic activity">
    <reaction evidence="5 6">
        <text>[protein]-L-glutamate 5-O-methyl ester + H2O = L-glutamyl-[protein] + methanol + H(+)</text>
        <dbReference type="Rhea" id="RHEA:23236"/>
        <dbReference type="Rhea" id="RHEA-COMP:10208"/>
        <dbReference type="Rhea" id="RHEA-COMP:10311"/>
        <dbReference type="ChEBI" id="CHEBI:15377"/>
        <dbReference type="ChEBI" id="CHEBI:15378"/>
        <dbReference type="ChEBI" id="CHEBI:17790"/>
        <dbReference type="ChEBI" id="CHEBI:29973"/>
        <dbReference type="ChEBI" id="CHEBI:82795"/>
        <dbReference type="EC" id="3.1.1.61"/>
    </reaction>
</comment>
<organism evidence="11 12">
    <name type="scientific">Paraburkholderia pallida</name>
    <dbReference type="NCBI Taxonomy" id="2547399"/>
    <lineage>
        <taxon>Bacteria</taxon>
        <taxon>Pseudomonadati</taxon>
        <taxon>Pseudomonadota</taxon>
        <taxon>Betaproteobacteria</taxon>
        <taxon>Burkholderiales</taxon>
        <taxon>Burkholderiaceae</taxon>
        <taxon>Paraburkholderia</taxon>
    </lineage>
</organism>
<dbReference type="EC" id="3.5.1.44" evidence="6"/>
<dbReference type="KEGG" id="ppai:E1956_39055"/>
<dbReference type="PROSITE" id="PS50110">
    <property type="entry name" value="RESPONSE_REGULATORY"/>
    <property type="match status" value="1"/>
</dbReference>
<keyword evidence="4 6" id="KW-0378">Hydrolase</keyword>
<dbReference type="Gene3D" id="3.40.50.2300">
    <property type="match status" value="1"/>
</dbReference>
<dbReference type="HAMAP" id="MF_00099">
    <property type="entry name" value="CheB_chemtxs"/>
    <property type="match status" value="1"/>
</dbReference>
<feature type="domain" description="CheB-type methylesterase" evidence="10">
    <location>
        <begin position="146"/>
        <end position="336"/>
    </location>
</feature>
<dbReference type="GO" id="GO:0006935">
    <property type="term" value="P:chemotaxis"/>
    <property type="evidence" value="ECO:0007669"/>
    <property type="project" value="UniProtKB-UniRule"/>
</dbReference>
<evidence type="ECO:0000256" key="1">
    <source>
        <dbReference type="ARBA" id="ARBA00022490"/>
    </source>
</evidence>
<comment type="PTM">
    <text evidence="6">Phosphorylated by CheA. Phosphorylation of the N-terminal regulatory domain activates the methylesterase activity.</text>
</comment>
<accession>A0A4P7D392</accession>
<dbReference type="SUPFAM" id="SSF52738">
    <property type="entry name" value="Methylesterase CheB, C-terminal domain"/>
    <property type="match status" value="1"/>
</dbReference>
<dbReference type="PIRSF" id="PIRSF000876">
    <property type="entry name" value="RR_chemtxs_CheB"/>
    <property type="match status" value="1"/>
</dbReference>
<feature type="active site" evidence="6 7">
    <location>
        <position position="278"/>
    </location>
</feature>
<dbReference type="InterPro" id="IPR000673">
    <property type="entry name" value="Sig_transdc_resp-reg_Me-estase"/>
</dbReference>
<dbReference type="Gene3D" id="3.40.50.180">
    <property type="entry name" value="Methylesterase CheB, C-terminal domain"/>
    <property type="match status" value="1"/>
</dbReference>
<dbReference type="NCBIfam" id="NF001965">
    <property type="entry name" value="PRK00742.1"/>
    <property type="match status" value="1"/>
</dbReference>
<dbReference type="EC" id="3.1.1.61" evidence="6"/>
<dbReference type="CDD" id="cd17541">
    <property type="entry name" value="REC_CheB-like"/>
    <property type="match status" value="1"/>
</dbReference>
<dbReference type="Pfam" id="PF01339">
    <property type="entry name" value="CheB_methylest"/>
    <property type="match status" value="1"/>
</dbReference>
<keyword evidence="1 6" id="KW-0963">Cytoplasm</keyword>
<gene>
    <name evidence="6" type="primary">cheB</name>
    <name evidence="11" type="ORF">E1956_39055</name>
</gene>
<dbReference type="InterPro" id="IPR008248">
    <property type="entry name" value="CheB-like"/>
</dbReference>
<dbReference type="InterPro" id="IPR035909">
    <property type="entry name" value="CheB_C"/>
</dbReference>
<dbReference type="RefSeq" id="WP_134758665.1">
    <property type="nucleotide sequence ID" value="NZ_CP038151.1"/>
</dbReference>
<evidence type="ECO:0000256" key="2">
    <source>
        <dbReference type="ARBA" id="ARBA00022500"/>
    </source>
</evidence>
<evidence type="ECO:0000256" key="4">
    <source>
        <dbReference type="ARBA" id="ARBA00022801"/>
    </source>
</evidence>
<evidence type="ECO:0000259" key="9">
    <source>
        <dbReference type="PROSITE" id="PS50110"/>
    </source>
</evidence>
<dbReference type="CDD" id="cd16432">
    <property type="entry name" value="CheB_Rec"/>
    <property type="match status" value="1"/>
</dbReference>
<keyword evidence="12" id="KW-1185">Reference proteome</keyword>
<feature type="domain" description="Response regulatory" evidence="9">
    <location>
        <begin position="2"/>
        <end position="119"/>
    </location>
</feature>
<dbReference type="PANTHER" id="PTHR42872">
    <property type="entry name" value="PROTEIN-GLUTAMATE METHYLESTERASE/PROTEIN-GLUTAMINE GLUTAMINASE"/>
    <property type="match status" value="1"/>
</dbReference>
<evidence type="ECO:0000313" key="12">
    <source>
        <dbReference type="Proteomes" id="UP000295727"/>
    </source>
</evidence>
<dbReference type="SMART" id="SM00448">
    <property type="entry name" value="REC"/>
    <property type="match status" value="1"/>
</dbReference>
<dbReference type="SUPFAM" id="SSF52172">
    <property type="entry name" value="CheY-like"/>
    <property type="match status" value="1"/>
</dbReference>
<dbReference type="EMBL" id="CP038151">
    <property type="protein sequence ID" value="QBR03166.1"/>
    <property type="molecule type" value="Genomic_DNA"/>
</dbReference>
<keyword evidence="2 6" id="KW-0145">Chemotaxis</keyword>
<dbReference type="InterPro" id="IPR011006">
    <property type="entry name" value="CheY-like_superfamily"/>
</dbReference>
<dbReference type="AlphaFoldDB" id="A0A4P7D392"/>
<keyword evidence="3 6" id="KW-0597">Phosphoprotein</keyword>
<feature type="active site" evidence="6 7">
    <location>
        <position position="185"/>
    </location>
</feature>
<evidence type="ECO:0000259" key="10">
    <source>
        <dbReference type="PROSITE" id="PS50122"/>
    </source>
</evidence>
<sequence length="350" mass="36040">MNIGIANDMPLAVEALRHAIAARPGHRVLWVAADGEQAVDFCAAQPPDVILMDLVMPRIDGVEATRRIMARSPCPILIVTSSVGANAWRVYEAMGAGALDAVDTPTLAGPAARSTMDLLLAKIDQIGRVNGTIEAARAPEAFAAAPDARTPLVAIGASAGGPTALAAVLGELPASLSAGIVIVQHVDQSFALGMADWLDGQTALKVRVAREGDRATAGEALLAATNDHLRMTASGRLAYTREPAETPYRPSVDTFFHSVVEHWPGEAIGVLLTGMGRDGAIGLKAMRAKGYYTIAQDEATSAVYGMPKAAAALGAARAILPLSAIAGELVSRLGAHGAAGTLGMTRPPAP</sequence>
<evidence type="ECO:0000256" key="3">
    <source>
        <dbReference type="ARBA" id="ARBA00022553"/>
    </source>
</evidence>
<comment type="subcellular location">
    <subcellularLocation>
        <location evidence="6">Cytoplasm</location>
    </subcellularLocation>
</comment>
<dbReference type="PROSITE" id="PS50122">
    <property type="entry name" value="CHEB"/>
    <property type="match status" value="1"/>
</dbReference>
<reference evidence="11 12" key="1">
    <citation type="submission" date="2019-03" db="EMBL/GenBank/DDBJ databases">
        <title>Paraburkholderia sp. 7MH5, isolated from subtropical forest soil.</title>
        <authorList>
            <person name="Gao Z.-H."/>
            <person name="Qiu L.-H."/>
        </authorList>
    </citation>
    <scope>NUCLEOTIDE SEQUENCE [LARGE SCALE GENOMIC DNA]</scope>
    <source>
        <strain evidence="11 12">7MH5</strain>
    </source>
</reference>
<comment type="catalytic activity">
    <reaction evidence="6">
        <text>L-glutaminyl-[protein] + H2O = L-glutamyl-[protein] + NH4(+)</text>
        <dbReference type="Rhea" id="RHEA:16441"/>
        <dbReference type="Rhea" id="RHEA-COMP:10207"/>
        <dbReference type="Rhea" id="RHEA-COMP:10208"/>
        <dbReference type="ChEBI" id="CHEBI:15377"/>
        <dbReference type="ChEBI" id="CHEBI:28938"/>
        <dbReference type="ChEBI" id="CHEBI:29973"/>
        <dbReference type="ChEBI" id="CHEBI:30011"/>
        <dbReference type="EC" id="3.5.1.44"/>
    </reaction>
</comment>
<comment type="domain">
    <text evidence="6">Contains a C-terminal catalytic domain, and an N-terminal region which modulates catalytic activity.</text>
</comment>
<feature type="active site" evidence="6 7">
    <location>
        <position position="158"/>
    </location>
</feature>
<dbReference type="NCBIfam" id="NF009206">
    <property type="entry name" value="PRK12555.1"/>
    <property type="match status" value="1"/>
</dbReference>
<name>A0A4P7D392_9BURK</name>
<evidence type="ECO:0000256" key="8">
    <source>
        <dbReference type="PROSITE-ProRule" id="PRU00169"/>
    </source>
</evidence>
<comment type="function">
    <text evidence="6">Involved in chemotaxis. Part of a chemotaxis signal transduction system that modulates chemotaxis in response to various stimuli. Catalyzes the demethylation of specific methylglutamate residues introduced into the chemoreceptors (methyl-accepting chemotaxis proteins or MCP) by CheR. Also mediates the irreversible deamidation of specific glutamine residues to glutamic acid.</text>
</comment>
<dbReference type="PANTHER" id="PTHR42872:SF6">
    <property type="entry name" value="PROTEIN-GLUTAMATE METHYLESTERASE_PROTEIN-GLUTAMINE GLUTAMINASE"/>
    <property type="match status" value="1"/>
</dbReference>
<protein>
    <recommendedName>
        <fullName evidence="6">Protein-glutamate methylesterase/protein-glutamine glutaminase</fullName>
        <ecNumber evidence="6">3.1.1.61</ecNumber>
        <ecNumber evidence="6">3.5.1.44</ecNumber>
    </recommendedName>
</protein>
<dbReference type="InterPro" id="IPR001789">
    <property type="entry name" value="Sig_transdc_resp-reg_receiver"/>
</dbReference>